<protein>
    <submittedName>
        <fullName evidence="2">Uncharacterized protein</fullName>
    </submittedName>
</protein>
<comment type="caution">
    <text evidence="2">The sequence shown here is derived from an EMBL/GenBank/DDBJ whole genome shotgun (WGS) entry which is preliminary data.</text>
</comment>
<proteinExistence type="predicted"/>
<sequence length="328" mass="34338">MRRSSDLGPPRRAEAATSSRPTFTAPHCRRIPRRRDVSRRWGRSAVGYISLLNGTLLGPRARLEVKMGSVVARWRKLTRRVPQEGAKQPRARSQLAAPGDGFDLADTSRAALTAVGEEKSLSPGTEKVLEGAWPSSLRDLGILGGSSKSALYCTSSSCGAGGATLSAAGALPGRLQLSPPAPLRGGTALCARRSGEGREMTAAAGRGCPSEESPVTALGDGARAPTPAESRDEGLRRGAGEWRGGRRRGAVVAEGRRRTKRVPMVMTGWGSRGGGAARPELNTGRGVPGGQNFGQREESACRRSGRGRRVGGCSLLASREATPSLRAG</sequence>
<dbReference type="EMBL" id="AGNL01029083">
    <property type="protein sequence ID" value="EJK57207.1"/>
    <property type="molecule type" value="Genomic_DNA"/>
</dbReference>
<accession>K0SF37</accession>
<feature type="region of interest" description="Disordered" evidence="1">
    <location>
        <begin position="81"/>
        <end position="102"/>
    </location>
</feature>
<evidence type="ECO:0000313" key="2">
    <source>
        <dbReference type="EMBL" id="EJK57207.1"/>
    </source>
</evidence>
<dbReference type="Proteomes" id="UP000266841">
    <property type="component" value="Unassembled WGS sequence"/>
</dbReference>
<evidence type="ECO:0000256" key="1">
    <source>
        <dbReference type="SAM" id="MobiDB-lite"/>
    </source>
</evidence>
<feature type="region of interest" description="Disordered" evidence="1">
    <location>
        <begin position="1"/>
        <end position="26"/>
    </location>
</feature>
<feature type="region of interest" description="Disordered" evidence="1">
    <location>
        <begin position="266"/>
        <end position="328"/>
    </location>
</feature>
<feature type="compositionally biased region" description="Basic and acidic residues" evidence="1">
    <location>
        <begin position="229"/>
        <end position="244"/>
    </location>
</feature>
<keyword evidence="3" id="KW-1185">Reference proteome</keyword>
<dbReference type="AlphaFoldDB" id="K0SF37"/>
<gene>
    <name evidence="2" type="ORF">THAOC_22776</name>
</gene>
<feature type="region of interest" description="Disordered" evidence="1">
    <location>
        <begin position="201"/>
        <end position="249"/>
    </location>
</feature>
<organism evidence="2 3">
    <name type="scientific">Thalassiosira oceanica</name>
    <name type="common">Marine diatom</name>
    <dbReference type="NCBI Taxonomy" id="159749"/>
    <lineage>
        <taxon>Eukaryota</taxon>
        <taxon>Sar</taxon>
        <taxon>Stramenopiles</taxon>
        <taxon>Ochrophyta</taxon>
        <taxon>Bacillariophyta</taxon>
        <taxon>Coscinodiscophyceae</taxon>
        <taxon>Thalassiosirophycidae</taxon>
        <taxon>Thalassiosirales</taxon>
        <taxon>Thalassiosiraceae</taxon>
        <taxon>Thalassiosira</taxon>
    </lineage>
</organism>
<evidence type="ECO:0000313" key="3">
    <source>
        <dbReference type="Proteomes" id="UP000266841"/>
    </source>
</evidence>
<reference evidence="2 3" key="1">
    <citation type="journal article" date="2012" name="Genome Biol.">
        <title>Genome and low-iron response of an oceanic diatom adapted to chronic iron limitation.</title>
        <authorList>
            <person name="Lommer M."/>
            <person name="Specht M."/>
            <person name="Roy A.S."/>
            <person name="Kraemer L."/>
            <person name="Andreson R."/>
            <person name="Gutowska M.A."/>
            <person name="Wolf J."/>
            <person name="Bergner S.V."/>
            <person name="Schilhabel M.B."/>
            <person name="Klostermeier U.C."/>
            <person name="Beiko R.G."/>
            <person name="Rosenstiel P."/>
            <person name="Hippler M."/>
            <person name="Laroche J."/>
        </authorList>
    </citation>
    <scope>NUCLEOTIDE SEQUENCE [LARGE SCALE GENOMIC DNA]</scope>
    <source>
        <strain evidence="2 3">CCMP1005</strain>
    </source>
</reference>
<name>K0SF37_THAOC</name>